<dbReference type="OrthoDB" id="48317at2759"/>
<dbReference type="GO" id="GO:0000166">
    <property type="term" value="F:nucleotide binding"/>
    <property type="evidence" value="ECO:0007669"/>
    <property type="project" value="UniProtKB-KW"/>
</dbReference>
<keyword evidence="6" id="KW-1185">Reference proteome</keyword>
<evidence type="ECO:0000313" key="6">
    <source>
        <dbReference type="Proteomes" id="UP000326565"/>
    </source>
</evidence>
<proteinExistence type="inferred from homology"/>
<dbReference type="SUPFAM" id="SSF51735">
    <property type="entry name" value="NAD(P)-binding Rossmann-fold domains"/>
    <property type="match status" value="1"/>
</dbReference>
<reference evidence="5 6" key="1">
    <citation type="submission" date="2019-04" db="EMBL/GenBank/DDBJ databases">
        <title>Friends and foes A comparative genomics study of 23 Aspergillus species from section Flavi.</title>
        <authorList>
            <consortium name="DOE Joint Genome Institute"/>
            <person name="Kjaerbolling I."/>
            <person name="Vesth T."/>
            <person name="Frisvad J.C."/>
            <person name="Nybo J.L."/>
            <person name="Theobald S."/>
            <person name="Kildgaard S."/>
            <person name="Isbrandt T."/>
            <person name="Kuo A."/>
            <person name="Sato A."/>
            <person name="Lyhne E.K."/>
            <person name="Kogle M.E."/>
            <person name="Wiebenga A."/>
            <person name="Kun R.S."/>
            <person name="Lubbers R.J."/>
            <person name="Makela M.R."/>
            <person name="Barry K."/>
            <person name="Chovatia M."/>
            <person name="Clum A."/>
            <person name="Daum C."/>
            <person name="Haridas S."/>
            <person name="He G."/>
            <person name="LaButti K."/>
            <person name="Lipzen A."/>
            <person name="Mondo S."/>
            <person name="Riley R."/>
            <person name="Salamov A."/>
            <person name="Simmons B.A."/>
            <person name="Magnuson J.K."/>
            <person name="Henrissat B."/>
            <person name="Mortensen U.H."/>
            <person name="Larsen T.O."/>
            <person name="Devries R.P."/>
            <person name="Grigoriev I.V."/>
            <person name="Machida M."/>
            <person name="Baker S.E."/>
            <person name="Andersen M.R."/>
        </authorList>
    </citation>
    <scope>NUCLEOTIDE SEQUENCE [LARGE SCALE GENOMIC DNA]</scope>
    <source>
        <strain evidence="5 6">CBS 151.66</strain>
    </source>
</reference>
<dbReference type="AlphaFoldDB" id="A0A5N5WZ97"/>
<keyword evidence="3" id="KW-0521">NADP</keyword>
<evidence type="ECO:0000313" key="5">
    <source>
        <dbReference type="EMBL" id="KAB8073679.1"/>
    </source>
</evidence>
<dbReference type="Gene3D" id="3.40.50.720">
    <property type="entry name" value="NAD(P)-binding Rossmann-like Domain"/>
    <property type="match status" value="1"/>
</dbReference>
<dbReference type="InterPro" id="IPR011032">
    <property type="entry name" value="GroES-like_sf"/>
</dbReference>
<evidence type="ECO:0000256" key="2">
    <source>
        <dbReference type="ARBA" id="ARBA00022741"/>
    </source>
</evidence>
<organism evidence="5 6">
    <name type="scientific">Aspergillus leporis</name>
    <dbReference type="NCBI Taxonomy" id="41062"/>
    <lineage>
        <taxon>Eukaryota</taxon>
        <taxon>Fungi</taxon>
        <taxon>Dikarya</taxon>
        <taxon>Ascomycota</taxon>
        <taxon>Pezizomycotina</taxon>
        <taxon>Eurotiomycetes</taxon>
        <taxon>Eurotiomycetidae</taxon>
        <taxon>Eurotiales</taxon>
        <taxon>Aspergillaceae</taxon>
        <taxon>Aspergillus</taxon>
        <taxon>Aspergillus subgen. Circumdati</taxon>
    </lineage>
</organism>
<dbReference type="InterPro" id="IPR047122">
    <property type="entry name" value="Trans-enoyl_RdTase-like"/>
</dbReference>
<dbReference type="Proteomes" id="UP000326565">
    <property type="component" value="Unassembled WGS sequence"/>
</dbReference>
<name>A0A5N5WZ97_9EURO</name>
<dbReference type="GO" id="GO:0016651">
    <property type="term" value="F:oxidoreductase activity, acting on NAD(P)H"/>
    <property type="evidence" value="ECO:0007669"/>
    <property type="project" value="InterPro"/>
</dbReference>
<evidence type="ECO:0000256" key="4">
    <source>
        <dbReference type="ARBA" id="ARBA00023002"/>
    </source>
</evidence>
<evidence type="ECO:0000256" key="1">
    <source>
        <dbReference type="ARBA" id="ARBA00008072"/>
    </source>
</evidence>
<evidence type="ECO:0000256" key="3">
    <source>
        <dbReference type="ARBA" id="ARBA00022857"/>
    </source>
</evidence>
<dbReference type="InterPro" id="IPR036291">
    <property type="entry name" value="NAD(P)-bd_dom_sf"/>
</dbReference>
<comment type="similarity">
    <text evidence="1">Belongs to the zinc-containing alcohol dehydrogenase family.</text>
</comment>
<gene>
    <name evidence="5" type="ORF">BDV29DRAFT_191529</name>
</gene>
<dbReference type="PANTHER" id="PTHR45348:SF2">
    <property type="entry name" value="ZINC-TYPE ALCOHOL DEHYDROGENASE-LIKE PROTEIN C2E1P3.01"/>
    <property type="match status" value="1"/>
</dbReference>
<evidence type="ECO:0008006" key="7">
    <source>
        <dbReference type="Google" id="ProtNLM"/>
    </source>
</evidence>
<keyword evidence="4" id="KW-0560">Oxidoreductase</keyword>
<accession>A0A5N5WZ97</accession>
<dbReference type="PANTHER" id="PTHR45348">
    <property type="entry name" value="HYPOTHETICAL OXIDOREDUCTASE (EUROFUNG)"/>
    <property type="match status" value="1"/>
</dbReference>
<dbReference type="Gene3D" id="3.90.180.10">
    <property type="entry name" value="Medium-chain alcohol dehydrogenases, catalytic domain"/>
    <property type="match status" value="1"/>
</dbReference>
<sequence>MSIFNNQRTSQDIMIPTNVAAYVTGLNQPLEIKPSLYPSPSDNEILICNHAVAINWLIEVRSSVARSNPGDRLYTVVRGSNASLVPDSLSYEQAAVVPLGIVTTASGMFQKDFLALDLPEPERRKSNGQTSLIWGGSTSLGCNAIQMAMAAGYEVVTRASEKKFELVRSLGATTVLHNHSTGIVAELIDALKEKKSVGALAITFASAEPCVEVISMADEGKFVAAALPLPELKDTEAEAKMIWG</sequence>
<protein>
    <recommendedName>
        <fullName evidence="7">Enoyl reductase (ER) domain-containing protein</fullName>
    </recommendedName>
</protein>
<keyword evidence="2" id="KW-0547">Nucleotide-binding</keyword>
<dbReference type="SUPFAM" id="SSF50129">
    <property type="entry name" value="GroES-like"/>
    <property type="match status" value="1"/>
</dbReference>
<dbReference type="EMBL" id="ML732222">
    <property type="protein sequence ID" value="KAB8073679.1"/>
    <property type="molecule type" value="Genomic_DNA"/>
</dbReference>